<proteinExistence type="predicted"/>
<accession>A0ABX1JZ43</accession>
<organism evidence="2 3">
    <name type="scientific">Cellulomonas septica</name>
    <dbReference type="NCBI Taxonomy" id="285080"/>
    <lineage>
        <taxon>Bacteria</taxon>
        <taxon>Bacillati</taxon>
        <taxon>Actinomycetota</taxon>
        <taxon>Actinomycetes</taxon>
        <taxon>Micrococcales</taxon>
        <taxon>Cellulomonadaceae</taxon>
        <taxon>Cellulomonas</taxon>
    </lineage>
</organism>
<keyword evidence="3" id="KW-1185">Reference proteome</keyword>
<evidence type="ECO:0000313" key="2">
    <source>
        <dbReference type="EMBL" id="NKY39199.1"/>
    </source>
</evidence>
<dbReference type="PANTHER" id="PTHR37305:SF1">
    <property type="entry name" value="MEMBRANE PROTEIN"/>
    <property type="match status" value="1"/>
</dbReference>
<feature type="transmembrane region" description="Helical" evidence="1">
    <location>
        <begin position="54"/>
        <end position="74"/>
    </location>
</feature>
<feature type="transmembrane region" description="Helical" evidence="1">
    <location>
        <begin position="94"/>
        <end position="123"/>
    </location>
</feature>
<gene>
    <name evidence="2" type="ORF">HGA02_06520</name>
</gene>
<keyword evidence="1" id="KW-0812">Transmembrane</keyword>
<dbReference type="EMBL" id="JAAXOY010000115">
    <property type="protein sequence ID" value="NKY39199.1"/>
    <property type="molecule type" value="Genomic_DNA"/>
</dbReference>
<reference evidence="2 3" key="1">
    <citation type="submission" date="2020-04" db="EMBL/GenBank/DDBJ databases">
        <title>MicrobeNet Type strains.</title>
        <authorList>
            <person name="Nicholson A.C."/>
        </authorList>
    </citation>
    <scope>NUCLEOTIDE SEQUENCE [LARGE SCALE GENOMIC DNA]</scope>
    <source>
        <strain evidence="2 3">ATCC BAA-787</strain>
    </source>
</reference>
<name>A0ABX1JZ43_9CELL</name>
<feature type="transmembrane region" description="Helical" evidence="1">
    <location>
        <begin position="144"/>
        <end position="177"/>
    </location>
</feature>
<keyword evidence="1" id="KW-0472">Membrane</keyword>
<feature type="transmembrane region" description="Helical" evidence="1">
    <location>
        <begin position="273"/>
        <end position="296"/>
    </location>
</feature>
<evidence type="ECO:0000256" key="1">
    <source>
        <dbReference type="SAM" id="Phobius"/>
    </source>
</evidence>
<protein>
    <submittedName>
        <fullName evidence="2">ABC transporter permease subunit</fullName>
    </submittedName>
</protein>
<feature type="transmembrane region" description="Helical" evidence="1">
    <location>
        <begin position="197"/>
        <end position="217"/>
    </location>
</feature>
<dbReference type="Pfam" id="PF12679">
    <property type="entry name" value="ABC2_membrane_2"/>
    <property type="match status" value="1"/>
</dbReference>
<dbReference type="RefSeq" id="WP_168678345.1">
    <property type="nucleotide sequence ID" value="NZ_JAAXOY010000115.1"/>
</dbReference>
<evidence type="ECO:0000313" key="3">
    <source>
        <dbReference type="Proteomes" id="UP000777774"/>
    </source>
</evidence>
<dbReference type="PANTHER" id="PTHR37305">
    <property type="entry name" value="INTEGRAL MEMBRANE PROTEIN-RELATED"/>
    <property type="match status" value="1"/>
</dbReference>
<sequence length="305" mass="31018">MSHADPAPTAAPSVTTVTSAAVATATPPLRPVRGAFGRMLRSELRLVLGRRRNLVLLSGLGAVPLLLGLVVFFTRDTAMAGEGPGFIGRVTENGLFLVVASVFVCLPFLLPLTVGIASGDAVAGEASTGTLRYLLVTPVGRSRLLVVKAIGALAFVAAAVLAIAVVGLVAGALLFGLRDVVLLSGDTVPLAAGALRVAGIVAFVGLSMTGLVAVGLFFSTLTEVPVGAMAATVVVAIVSGVLDTLPALDAIRPGLLTHHWLDFAELLRLSPDWGVVLGGLGVQAAWVAVFASLAWARFTTADVSS</sequence>
<comment type="caution">
    <text evidence="2">The sequence shown here is derived from an EMBL/GenBank/DDBJ whole genome shotgun (WGS) entry which is preliminary data.</text>
</comment>
<feature type="transmembrane region" description="Helical" evidence="1">
    <location>
        <begin position="224"/>
        <end position="242"/>
    </location>
</feature>
<dbReference type="Proteomes" id="UP000777774">
    <property type="component" value="Unassembled WGS sequence"/>
</dbReference>
<keyword evidence="1" id="KW-1133">Transmembrane helix</keyword>